<dbReference type="STRING" id="118168.MC7420_848"/>
<evidence type="ECO:0000259" key="5">
    <source>
        <dbReference type="Pfam" id="PF00389"/>
    </source>
</evidence>
<evidence type="ECO:0000256" key="1">
    <source>
        <dbReference type="ARBA" id="ARBA00005854"/>
    </source>
</evidence>
<dbReference type="GO" id="GO:0008720">
    <property type="term" value="F:D-lactate dehydrogenase (NAD+) activity"/>
    <property type="evidence" value="ECO:0007669"/>
    <property type="project" value="TreeGrafter"/>
</dbReference>
<evidence type="ECO:0000256" key="2">
    <source>
        <dbReference type="ARBA" id="ARBA00023002"/>
    </source>
</evidence>
<dbReference type="FunFam" id="3.40.50.720:FF:000041">
    <property type="entry name" value="D-3-phosphoglycerate dehydrogenase"/>
    <property type="match status" value="1"/>
</dbReference>
<dbReference type="OrthoDB" id="9805416at2"/>
<organism evidence="7 8">
    <name type="scientific">Coleofasciculus chthonoplastes PCC 7420</name>
    <dbReference type="NCBI Taxonomy" id="118168"/>
    <lineage>
        <taxon>Bacteria</taxon>
        <taxon>Bacillati</taxon>
        <taxon>Cyanobacteriota</taxon>
        <taxon>Cyanophyceae</taxon>
        <taxon>Coleofasciculales</taxon>
        <taxon>Coleofasciculaceae</taxon>
        <taxon>Coleofasciculus</taxon>
    </lineage>
</organism>
<evidence type="ECO:0000313" key="7">
    <source>
        <dbReference type="EMBL" id="EDX74974.1"/>
    </source>
</evidence>
<dbReference type="Pfam" id="PF02826">
    <property type="entry name" value="2-Hacid_dh_C"/>
    <property type="match status" value="1"/>
</dbReference>
<dbReference type="GO" id="GO:0051287">
    <property type="term" value="F:NAD binding"/>
    <property type="evidence" value="ECO:0007669"/>
    <property type="project" value="InterPro"/>
</dbReference>
<dbReference type="PANTHER" id="PTHR43026:SF1">
    <property type="entry name" value="2-HYDROXYACID DEHYDROGENASE HOMOLOG 1-RELATED"/>
    <property type="match status" value="1"/>
</dbReference>
<dbReference type="PANTHER" id="PTHR43026">
    <property type="entry name" value="2-HYDROXYACID DEHYDROGENASE HOMOLOG 1-RELATED"/>
    <property type="match status" value="1"/>
</dbReference>
<dbReference type="PROSITE" id="PS00671">
    <property type="entry name" value="D_2_HYDROXYACID_DH_3"/>
    <property type="match status" value="1"/>
</dbReference>
<evidence type="ECO:0000313" key="8">
    <source>
        <dbReference type="Proteomes" id="UP000003835"/>
    </source>
</evidence>
<dbReference type="GO" id="GO:0047545">
    <property type="term" value="F:(S)-2-hydroxyglutarate dehydrogenase activity"/>
    <property type="evidence" value="ECO:0007669"/>
    <property type="project" value="UniProtKB-ARBA"/>
</dbReference>
<dbReference type="GO" id="GO:0004617">
    <property type="term" value="F:phosphoglycerate dehydrogenase activity"/>
    <property type="evidence" value="ECO:0007669"/>
    <property type="project" value="UniProtKB-ARBA"/>
</dbReference>
<feature type="domain" description="D-isomer specific 2-hydroxyacid dehydrogenase catalytic" evidence="5">
    <location>
        <begin position="8"/>
        <end position="332"/>
    </location>
</feature>
<dbReference type="PROSITE" id="PS00065">
    <property type="entry name" value="D_2_HYDROXYACID_DH_1"/>
    <property type="match status" value="1"/>
</dbReference>
<dbReference type="Gene3D" id="3.40.50.720">
    <property type="entry name" value="NAD(P)-binding Rossmann-like Domain"/>
    <property type="match status" value="2"/>
</dbReference>
<name>B4VSX6_9CYAN</name>
<comment type="similarity">
    <text evidence="1 4">Belongs to the D-isomer specific 2-hydroxyacid dehydrogenase family.</text>
</comment>
<gene>
    <name evidence="7" type="ORF">MC7420_848</name>
</gene>
<evidence type="ECO:0000256" key="3">
    <source>
        <dbReference type="ARBA" id="ARBA00023027"/>
    </source>
</evidence>
<dbReference type="AlphaFoldDB" id="B4VSX6"/>
<dbReference type="GO" id="GO:0006564">
    <property type="term" value="P:L-serine biosynthetic process"/>
    <property type="evidence" value="ECO:0007669"/>
    <property type="project" value="UniProtKB-ARBA"/>
</dbReference>
<evidence type="ECO:0000256" key="4">
    <source>
        <dbReference type="RuleBase" id="RU003719"/>
    </source>
</evidence>
<dbReference type="Pfam" id="PF00389">
    <property type="entry name" value="2-Hacid_dh"/>
    <property type="match status" value="1"/>
</dbReference>
<dbReference type="InterPro" id="IPR058205">
    <property type="entry name" value="D-LDH-like"/>
</dbReference>
<keyword evidence="2 4" id="KW-0560">Oxidoreductase</keyword>
<dbReference type="InterPro" id="IPR036291">
    <property type="entry name" value="NAD(P)-bd_dom_sf"/>
</dbReference>
<dbReference type="RefSeq" id="WP_006101794.1">
    <property type="nucleotide sequence ID" value="NZ_DS989851.1"/>
</dbReference>
<reference evidence="7 8" key="1">
    <citation type="submission" date="2008-07" db="EMBL/GenBank/DDBJ databases">
        <authorList>
            <person name="Tandeau de Marsac N."/>
            <person name="Ferriera S."/>
            <person name="Johnson J."/>
            <person name="Kravitz S."/>
            <person name="Beeson K."/>
            <person name="Sutton G."/>
            <person name="Rogers Y.-H."/>
            <person name="Friedman R."/>
            <person name="Frazier M."/>
            <person name="Venter J.C."/>
        </authorList>
    </citation>
    <scope>NUCLEOTIDE SEQUENCE [LARGE SCALE GENOMIC DNA]</scope>
    <source>
        <strain evidence="7 8">PCC 7420</strain>
    </source>
</reference>
<sequence>MKIIVFTVEAWERDIFEKLSPVHHVECVEQSLTTDNASHYADADVIATFIYSDLSTDVLKQFNNLQMIATRSTGFDHIDTDYCQEHGIKVCNVPTYGENTVAEHVFALLLALSHNLIESTDRTRKGDFSQVGLQGFDLRGKTLGVVGTGNIGECVIEIAKGFRMEVVAFDVKPKEELASRLGFRYAEMKDVLSTADIITLHVPANPKTHHLISTEQFDSMKDGVILINTARGSIVDINALLQALAEGKVAAAGLDVLPEEPVMREEAELLRSVYRKQHDLESLLADHILLRLRNVIVTPHSAFNTKEAVQRIIDTTVENIVAFAEGNPQNVVA</sequence>
<keyword evidence="8" id="KW-1185">Reference proteome</keyword>
<feature type="domain" description="D-isomer specific 2-hydroxyacid dehydrogenase NAD-binding" evidence="6">
    <location>
        <begin position="106"/>
        <end position="302"/>
    </location>
</feature>
<dbReference type="SUPFAM" id="SSF51735">
    <property type="entry name" value="NAD(P)-binding Rossmann-fold domains"/>
    <property type="match status" value="1"/>
</dbReference>
<dbReference type="HOGENOM" id="CLU_019796_1_1_3"/>
<dbReference type="CDD" id="cd12187">
    <property type="entry name" value="LDH_like_1"/>
    <property type="match status" value="1"/>
</dbReference>
<accession>B4VSX6</accession>
<dbReference type="eggNOG" id="COG1052">
    <property type="taxonomic scope" value="Bacteria"/>
</dbReference>
<proteinExistence type="inferred from homology"/>
<dbReference type="InterPro" id="IPR006140">
    <property type="entry name" value="D-isomer_DH_NAD-bd"/>
</dbReference>
<keyword evidence="3" id="KW-0520">NAD</keyword>
<dbReference type="Proteomes" id="UP000003835">
    <property type="component" value="Unassembled WGS sequence"/>
</dbReference>
<dbReference type="PROSITE" id="PS00670">
    <property type="entry name" value="D_2_HYDROXYACID_DH_2"/>
    <property type="match status" value="1"/>
</dbReference>
<dbReference type="EMBL" id="DS989851">
    <property type="protein sequence ID" value="EDX74974.1"/>
    <property type="molecule type" value="Genomic_DNA"/>
</dbReference>
<dbReference type="SUPFAM" id="SSF52283">
    <property type="entry name" value="Formate/glycerate dehydrogenase catalytic domain-like"/>
    <property type="match status" value="1"/>
</dbReference>
<dbReference type="InterPro" id="IPR029753">
    <property type="entry name" value="D-isomer_DH_CS"/>
</dbReference>
<dbReference type="InterPro" id="IPR029752">
    <property type="entry name" value="D-isomer_DH_CS1"/>
</dbReference>
<dbReference type="InterPro" id="IPR006139">
    <property type="entry name" value="D-isomer_2_OHA_DH_cat_dom"/>
</dbReference>
<evidence type="ECO:0000259" key="6">
    <source>
        <dbReference type="Pfam" id="PF02826"/>
    </source>
</evidence>
<protein>
    <submittedName>
        <fullName evidence="7">D-isomer specific 2-hydroxyacid dehydrogenase, catalytic domain, putative</fullName>
    </submittedName>
</protein>